<accession>A0A6S7DF34</accession>
<keyword evidence="3" id="KW-1185">Reference proteome</keyword>
<dbReference type="EMBL" id="CADIKZ010000008">
    <property type="protein sequence ID" value="CAB3880399.1"/>
    <property type="molecule type" value="Genomic_DNA"/>
</dbReference>
<name>A0A6S7DF34_9BURK</name>
<organism evidence="2 3">
    <name type="scientific">Achromobacter pulmonis</name>
    <dbReference type="NCBI Taxonomy" id="1389932"/>
    <lineage>
        <taxon>Bacteria</taxon>
        <taxon>Pseudomonadati</taxon>
        <taxon>Pseudomonadota</taxon>
        <taxon>Betaproteobacteria</taxon>
        <taxon>Burkholderiales</taxon>
        <taxon>Alcaligenaceae</taxon>
        <taxon>Achromobacter</taxon>
    </lineage>
</organism>
<evidence type="ECO:0000256" key="1">
    <source>
        <dbReference type="SAM" id="MobiDB-lite"/>
    </source>
</evidence>
<feature type="region of interest" description="Disordered" evidence="1">
    <location>
        <begin position="40"/>
        <end position="66"/>
    </location>
</feature>
<dbReference type="Proteomes" id="UP000494203">
    <property type="component" value="Unassembled WGS sequence"/>
</dbReference>
<evidence type="ECO:0000313" key="2">
    <source>
        <dbReference type="EMBL" id="CAB3880399.1"/>
    </source>
</evidence>
<gene>
    <name evidence="2" type="ORF">LMG26788_03254</name>
</gene>
<reference evidence="2 3" key="1">
    <citation type="submission" date="2020-04" db="EMBL/GenBank/DDBJ databases">
        <authorList>
            <person name="De Canck E."/>
        </authorList>
    </citation>
    <scope>NUCLEOTIDE SEQUENCE [LARGE SCALE GENOMIC DNA]</scope>
    <source>
        <strain evidence="2 3">LMG 26788</strain>
    </source>
</reference>
<proteinExistence type="predicted"/>
<dbReference type="RefSeq" id="WP_175141163.1">
    <property type="nucleotide sequence ID" value="NZ_CADIKZ010000008.1"/>
</dbReference>
<dbReference type="AlphaFoldDB" id="A0A6S7DF34"/>
<sequence>MIPLRAVLLALLLAVLVFLALRTPGVWLYDVIAHRLRGRQAGQEAGDPRRQGQTVARRANQARQSG</sequence>
<evidence type="ECO:0000313" key="3">
    <source>
        <dbReference type="Proteomes" id="UP000494203"/>
    </source>
</evidence>
<protein>
    <submittedName>
        <fullName evidence="2">Uncharacterized protein</fullName>
    </submittedName>
</protein>